<dbReference type="EMBL" id="HBIB01027889">
    <property type="protein sequence ID" value="CAE0255874.1"/>
    <property type="molecule type" value="Transcribed_RNA"/>
</dbReference>
<gene>
    <name evidence="2" type="ORF">PBIL07802_LOCUS18128</name>
    <name evidence="3" type="ORF">PBIL07802_LOCUS18129</name>
</gene>
<proteinExistence type="predicted"/>
<feature type="compositionally biased region" description="Acidic residues" evidence="1">
    <location>
        <begin position="524"/>
        <end position="537"/>
    </location>
</feature>
<dbReference type="AlphaFoldDB" id="A0A7S3DFB9"/>
<reference evidence="3" key="1">
    <citation type="submission" date="2021-01" db="EMBL/GenBank/DDBJ databases">
        <authorList>
            <person name="Corre E."/>
            <person name="Pelletier E."/>
            <person name="Niang G."/>
            <person name="Scheremetjew M."/>
            <person name="Finn R."/>
            <person name="Kale V."/>
            <person name="Holt S."/>
            <person name="Cochrane G."/>
            <person name="Meng A."/>
            <person name="Brown T."/>
            <person name="Cohen L."/>
        </authorList>
    </citation>
    <scope>NUCLEOTIDE SEQUENCE</scope>
    <source>
        <strain evidence="3">NIES-2562</strain>
    </source>
</reference>
<protein>
    <submittedName>
        <fullName evidence="3">Uncharacterized protein</fullName>
    </submittedName>
</protein>
<evidence type="ECO:0000313" key="2">
    <source>
        <dbReference type="EMBL" id="CAE0255874.1"/>
    </source>
</evidence>
<evidence type="ECO:0000313" key="3">
    <source>
        <dbReference type="EMBL" id="CAE0255875.1"/>
    </source>
</evidence>
<feature type="compositionally biased region" description="Acidic residues" evidence="1">
    <location>
        <begin position="374"/>
        <end position="390"/>
    </location>
</feature>
<name>A0A7S3DFB9_9EUKA</name>
<evidence type="ECO:0000256" key="1">
    <source>
        <dbReference type="SAM" id="MobiDB-lite"/>
    </source>
</evidence>
<feature type="compositionally biased region" description="Basic and acidic residues" evidence="1">
    <location>
        <begin position="464"/>
        <end position="479"/>
    </location>
</feature>
<feature type="region of interest" description="Disordered" evidence="1">
    <location>
        <begin position="411"/>
        <end position="537"/>
    </location>
</feature>
<dbReference type="EMBL" id="HBIB01027890">
    <property type="protein sequence ID" value="CAE0255875.1"/>
    <property type="molecule type" value="Transcribed_RNA"/>
</dbReference>
<feature type="region of interest" description="Disordered" evidence="1">
    <location>
        <begin position="369"/>
        <end position="390"/>
    </location>
</feature>
<accession>A0A7S3DFB9</accession>
<feature type="compositionally biased region" description="Acidic residues" evidence="1">
    <location>
        <begin position="452"/>
        <end position="463"/>
    </location>
</feature>
<feature type="compositionally biased region" description="Basic residues" evidence="1">
    <location>
        <begin position="421"/>
        <end position="430"/>
    </location>
</feature>
<sequence>MAALKKDLFVVQHERKVKKCTVADDGTRIERPEDIPKTFTYYAVDYRLLLDIVKYKVTVLSNASEIDGVSSNQTGTYFCPRCICAVRVKPDWDHTSIPADPKLNRDYNRYCQTCLLEISQCPAEAGNIIGTRHEGVDDPSVLSLASASNDMKLLVRNVVIYLFRHSRDLVKQCRHDENDDKLVLGVHRDLILDQVEEIISGDYDTKSLTPPTITRPQLVSLIGYGLKQLKPVAKGGELEDKEMYAMLQKGMNDQEVKEKREATSLLIDGFSTFIGPPCKKYKAVDILELFDEAAGCELCKICQSPLASVKPLEEEVRNRSELVRVLDRVRERLRILDGKIIPYQYWGMGIEAAVSKEFRALKKNLGLDGPVEQGEGDVEDEEGAKEQNEEEIVVTIDRSSKPNEYSIVEHDEEDDAEVGMKRKGPSRAYRKGGAYSLYGRSGSVKKQKREEGDESMVTEEGDEHDERWGTGRGGEERMVVSEGRGGEGSAHAVGGGVKQEEVKEEEEEARLEEQAEKIMHGGNDDDDDDDDEWEDEL</sequence>
<organism evidence="3">
    <name type="scientific">Palpitomonas bilix</name>
    <dbReference type="NCBI Taxonomy" id="652834"/>
    <lineage>
        <taxon>Eukaryota</taxon>
        <taxon>Eukaryota incertae sedis</taxon>
    </lineage>
</organism>
<feature type="compositionally biased region" description="Basic and acidic residues" evidence="1">
    <location>
        <begin position="511"/>
        <end position="523"/>
    </location>
</feature>